<evidence type="ECO:0000313" key="3">
    <source>
        <dbReference type="EMBL" id="GGN43078.1"/>
    </source>
</evidence>
<accession>A0ABQ2JDG5</accession>
<dbReference type="PROSITE" id="PS50887">
    <property type="entry name" value="GGDEF"/>
    <property type="match status" value="1"/>
</dbReference>
<dbReference type="RefSeq" id="WP_268238185.1">
    <property type="nucleotide sequence ID" value="NZ_BMOR01000017.1"/>
</dbReference>
<dbReference type="InterPro" id="IPR000160">
    <property type="entry name" value="GGDEF_dom"/>
</dbReference>
<keyword evidence="4" id="KW-1185">Reference proteome</keyword>
<reference evidence="4" key="1">
    <citation type="journal article" date="2019" name="Int. J. Syst. Evol. Microbiol.">
        <title>The Global Catalogue of Microorganisms (GCM) 10K type strain sequencing project: providing services to taxonomists for standard genome sequencing and annotation.</title>
        <authorList>
            <consortium name="The Broad Institute Genomics Platform"/>
            <consortium name="The Broad Institute Genome Sequencing Center for Infectious Disease"/>
            <person name="Wu L."/>
            <person name="Ma J."/>
        </authorList>
    </citation>
    <scope>NUCLEOTIDE SEQUENCE [LARGE SCALE GENOMIC DNA]</scope>
    <source>
        <strain evidence="4">JCM 16918</strain>
    </source>
</reference>
<dbReference type="EMBL" id="BMOR01000017">
    <property type="protein sequence ID" value="GGN43078.1"/>
    <property type="molecule type" value="Genomic_DNA"/>
</dbReference>
<organism evidence="3 4">
    <name type="scientific">Deinococcus daejeonensis</name>
    <dbReference type="NCBI Taxonomy" id="1007098"/>
    <lineage>
        <taxon>Bacteria</taxon>
        <taxon>Thermotogati</taxon>
        <taxon>Deinococcota</taxon>
        <taxon>Deinococci</taxon>
        <taxon>Deinococcales</taxon>
        <taxon>Deinococcaceae</taxon>
        <taxon>Deinococcus</taxon>
    </lineage>
</organism>
<gene>
    <name evidence="3" type="ORF">GCM10010842_30190</name>
</gene>
<protein>
    <recommendedName>
        <fullName evidence="2">GGDEF domain-containing protein</fullName>
    </recommendedName>
</protein>
<feature type="domain" description="GGDEF" evidence="2">
    <location>
        <begin position="1"/>
        <end position="42"/>
    </location>
</feature>
<sequence>MTISGGVAQRRPGEASGSALRRTDQALYAAERAGRDKVEIAA</sequence>
<evidence type="ECO:0000259" key="2">
    <source>
        <dbReference type="PROSITE" id="PS50887"/>
    </source>
</evidence>
<proteinExistence type="predicted"/>
<dbReference type="InterPro" id="IPR043128">
    <property type="entry name" value="Rev_trsase/Diguanyl_cyclase"/>
</dbReference>
<name>A0ABQ2JDG5_9DEIO</name>
<dbReference type="Gene3D" id="3.30.70.270">
    <property type="match status" value="1"/>
</dbReference>
<feature type="region of interest" description="Disordered" evidence="1">
    <location>
        <begin position="1"/>
        <end position="23"/>
    </location>
</feature>
<dbReference type="Proteomes" id="UP000645517">
    <property type="component" value="Unassembled WGS sequence"/>
</dbReference>
<evidence type="ECO:0000313" key="4">
    <source>
        <dbReference type="Proteomes" id="UP000645517"/>
    </source>
</evidence>
<comment type="caution">
    <text evidence="3">The sequence shown here is derived from an EMBL/GenBank/DDBJ whole genome shotgun (WGS) entry which is preliminary data.</text>
</comment>
<evidence type="ECO:0000256" key="1">
    <source>
        <dbReference type="SAM" id="MobiDB-lite"/>
    </source>
</evidence>